<proteinExistence type="predicted"/>
<accession>A0A426U298</accession>
<dbReference type="Proteomes" id="UP000280307">
    <property type="component" value="Unassembled WGS sequence"/>
</dbReference>
<gene>
    <name evidence="1" type="ORF">EI684_08410</name>
</gene>
<reference evidence="1 2" key="1">
    <citation type="submission" date="2018-12" db="EMBL/GenBank/DDBJ databases">
        <title>Genome Sequence of Candidatus Viridilinea halotolerans isolated from saline sulfide-rich spring.</title>
        <authorList>
            <person name="Grouzdev D.S."/>
            <person name="Burganskaya E.I."/>
            <person name="Krutkina M.S."/>
            <person name="Sukhacheva M.V."/>
            <person name="Gorlenko V.M."/>
        </authorList>
    </citation>
    <scope>NUCLEOTIDE SEQUENCE [LARGE SCALE GENOMIC DNA]</scope>
    <source>
        <strain evidence="1">Chok-6</strain>
    </source>
</reference>
<sequence>MPEKVKLDFIEASRCYAAGFYRAAAFFTVRGTETVIGKYYEAVAKKSPGKKTWGPISEDIQKNLRLWGVPEELATEVKKWLTRAMTLYITETIMKPEIISKELKLWE</sequence>
<organism evidence="1 2">
    <name type="scientific">Candidatus Viridilinea halotolerans</name>
    <dbReference type="NCBI Taxonomy" id="2491704"/>
    <lineage>
        <taxon>Bacteria</taxon>
        <taxon>Bacillati</taxon>
        <taxon>Chloroflexota</taxon>
        <taxon>Chloroflexia</taxon>
        <taxon>Chloroflexales</taxon>
        <taxon>Chloroflexineae</taxon>
        <taxon>Oscillochloridaceae</taxon>
        <taxon>Candidatus Viridilinea</taxon>
    </lineage>
</organism>
<dbReference type="EMBL" id="RSAS01000321">
    <property type="protein sequence ID" value="RRR73720.1"/>
    <property type="molecule type" value="Genomic_DNA"/>
</dbReference>
<comment type="caution">
    <text evidence="1">The sequence shown here is derived from an EMBL/GenBank/DDBJ whole genome shotgun (WGS) entry which is preliminary data.</text>
</comment>
<evidence type="ECO:0000313" key="1">
    <source>
        <dbReference type="EMBL" id="RRR73720.1"/>
    </source>
</evidence>
<evidence type="ECO:0000313" key="2">
    <source>
        <dbReference type="Proteomes" id="UP000280307"/>
    </source>
</evidence>
<name>A0A426U298_9CHLR</name>
<evidence type="ECO:0008006" key="3">
    <source>
        <dbReference type="Google" id="ProtNLM"/>
    </source>
</evidence>
<dbReference type="AlphaFoldDB" id="A0A426U298"/>
<protein>
    <recommendedName>
        <fullName evidence="3">HEPN domain-containing protein</fullName>
    </recommendedName>
</protein>